<dbReference type="InParanoid" id="A0A1X2HSY3"/>
<dbReference type="AlphaFoldDB" id="A0A1X2HSY3"/>
<sequence>MNPPQSSHPRFTIFARPIHSSARRVSHASIRRCATFARKRRQATNNKKSTHPRPATLEMSTTPPWSQFCLILVMVLAFTLISSQWQTMADRYYDGTRHKFVQQQPKIPPIASSNELFFMTS</sequence>
<evidence type="ECO:0000256" key="1">
    <source>
        <dbReference type="SAM" id="MobiDB-lite"/>
    </source>
</evidence>
<keyword evidence="2" id="KW-0472">Membrane</keyword>
<protein>
    <submittedName>
        <fullName evidence="3">Uncharacterized protein</fullName>
    </submittedName>
</protein>
<keyword evidence="4" id="KW-1185">Reference proteome</keyword>
<keyword evidence="2" id="KW-1133">Transmembrane helix</keyword>
<name>A0A1X2HSY3_SYNRA</name>
<evidence type="ECO:0000256" key="2">
    <source>
        <dbReference type="SAM" id="Phobius"/>
    </source>
</evidence>
<keyword evidence="2" id="KW-0812">Transmembrane</keyword>
<feature type="region of interest" description="Disordered" evidence="1">
    <location>
        <begin position="36"/>
        <end position="59"/>
    </location>
</feature>
<proteinExistence type="predicted"/>
<reference evidence="3 4" key="1">
    <citation type="submission" date="2016-07" db="EMBL/GenBank/DDBJ databases">
        <title>Pervasive Adenine N6-methylation of Active Genes in Fungi.</title>
        <authorList>
            <consortium name="DOE Joint Genome Institute"/>
            <person name="Mondo S.J."/>
            <person name="Dannebaum R.O."/>
            <person name="Kuo R.C."/>
            <person name="Labutti K."/>
            <person name="Haridas S."/>
            <person name="Kuo A."/>
            <person name="Salamov A."/>
            <person name="Ahrendt S.R."/>
            <person name="Lipzen A."/>
            <person name="Sullivan W."/>
            <person name="Andreopoulos W.B."/>
            <person name="Clum A."/>
            <person name="Lindquist E."/>
            <person name="Daum C."/>
            <person name="Ramamoorthy G.K."/>
            <person name="Gryganskyi A."/>
            <person name="Culley D."/>
            <person name="Magnuson J.K."/>
            <person name="James T.Y."/>
            <person name="O'Malley M.A."/>
            <person name="Stajich J.E."/>
            <person name="Spatafora J.W."/>
            <person name="Visel A."/>
            <person name="Grigoriev I.V."/>
        </authorList>
    </citation>
    <scope>NUCLEOTIDE SEQUENCE [LARGE SCALE GENOMIC DNA]</scope>
    <source>
        <strain evidence="3 4">NRRL 2496</strain>
    </source>
</reference>
<dbReference type="Proteomes" id="UP000242180">
    <property type="component" value="Unassembled WGS sequence"/>
</dbReference>
<gene>
    <name evidence="3" type="ORF">BCR43DRAFT_481938</name>
</gene>
<comment type="caution">
    <text evidence="3">The sequence shown here is derived from an EMBL/GenBank/DDBJ whole genome shotgun (WGS) entry which is preliminary data.</text>
</comment>
<feature type="transmembrane region" description="Helical" evidence="2">
    <location>
        <begin position="65"/>
        <end position="83"/>
    </location>
</feature>
<evidence type="ECO:0000313" key="3">
    <source>
        <dbReference type="EMBL" id="ORZ02663.1"/>
    </source>
</evidence>
<accession>A0A1X2HSY3</accession>
<dbReference type="EMBL" id="MCGN01000001">
    <property type="protein sequence ID" value="ORZ02663.1"/>
    <property type="molecule type" value="Genomic_DNA"/>
</dbReference>
<organism evidence="3 4">
    <name type="scientific">Syncephalastrum racemosum</name>
    <name type="common">Filamentous fungus</name>
    <dbReference type="NCBI Taxonomy" id="13706"/>
    <lineage>
        <taxon>Eukaryota</taxon>
        <taxon>Fungi</taxon>
        <taxon>Fungi incertae sedis</taxon>
        <taxon>Mucoromycota</taxon>
        <taxon>Mucoromycotina</taxon>
        <taxon>Mucoromycetes</taxon>
        <taxon>Mucorales</taxon>
        <taxon>Syncephalastraceae</taxon>
        <taxon>Syncephalastrum</taxon>
    </lineage>
</organism>
<evidence type="ECO:0000313" key="4">
    <source>
        <dbReference type="Proteomes" id="UP000242180"/>
    </source>
</evidence>